<dbReference type="Gene3D" id="1.25.40.10">
    <property type="entry name" value="Tetratricopeptide repeat domain"/>
    <property type="match status" value="1"/>
</dbReference>
<accession>A0A3N4Z5A5</accession>
<dbReference type="PANTHER" id="PTHR35807">
    <property type="entry name" value="TRANSCRIPTIONAL REGULATOR REDD-RELATED"/>
    <property type="match status" value="1"/>
</dbReference>
<dbReference type="InterPro" id="IPR016032">
    <property type="entry name" value="Sig_transdc_resp-reg_C-effctor"/>
</dbReference>
<gene>
    <name evidence="7" type="ORF">EDD32_1589</name>
</gene>
<dbReference type="Proteomes" id="UP000280726">
    <property type="component" value="Unassembled WGS sequence"/>
</dbReference>
<dbReference type="SUPFAM" id="SSF48452">
    <property type="entry name" value="TPR-like"/>
    <property type="match status" value="1"/>
</dbReference>
<evidence type="ECO:0000256" key="1">
    <source>
        <dbReference type="ARBA" id="ARBA00005820"/>
    </source>
</evidence>
<evidence type="ECO:0000313" key="8">
    <source>
        <dbReference type="Proteomes" id="UP000280726"/>
    </source>
</evidence>
<dbReference type="SMART" id="SM01043">
    <property type="entry name" value="BTAD"/>
    <property type="match status" value="1"/>
</dbReference>
<dbReference type="Pfam" id="PF03704">
    <property type="entry name" value="BTAD"/>
    <property type="match status" value="1"/>
</dbReference>
<keyword evidence="3 5" id="KW-0238">DNA-binding</keyword>
<dbReference type="Gene3D" id="1.10.10.10">
    <property type="entry name" value="Winged helix-like DNA-binding domain superfamily/Winged helix DNA-binding domain"/>
    <property type="match status" value="1"/>
</dbReference>
<evidence type="ECO:0000256" key="5">
    <source>
        <dbReference type="PROSITE-ProRule" id="PRU01091"/>
    </source>
</evidence>
<comment type="similarity">
    <text evidence="1">Belongs to the AfsR/DnrI/RedD regulatory family.</text>
</comment>
<feature type="domain" description="OmpR/PhoB-type" evidence="6">
    <location>
        <begin position="7"/>
        <end position="112"/>
    </location>
</feature>
<dbReference type="InterPro" id="IPR001867">
    <property type="entry name" value="OmpR/PhoB-type_DNA-bd"/>
</dbReference>
<proteinExistence type="inferred from homology"/>
<evidence type="ECO:0000256" key="2">
    <source>
        <dbReference type="ARBA" id="ARBA00023015"/>
    </source>
</evidence>
<organism evidence="7 8">
    <name type="scientific">Georgenia muralis</name>
    <dbReference type="NCBI Taxonomy" id="154117"/>
    <lineage>
        <taxon>Bacteria</taxon>
        <taxon>Bacillati</taxon>
        <taxon>Actinomycetota</taxon>
        <taxon>Actinomycetes</taxon>
        <taxon>Micrococcales</taxon>
        <taxon>Bogoriellaceae</taxon>
        <taxon>Georgenia</taxon>
    </lineage>
</organism>
<comment type="caution">
    <text evidence="7">The sequence shown here is derived from an EMBL/GenBank/DDBJ whole genome shotgun (WGS) entry which is preliminary data.</text>
</comment>
<dbReference type="InterPro" id="IPR011990">
    <property type="entry name" value="TPR-like_helical_dom_sf"/>
</dbReference>
<evidence type="ECO:0000259" key="6">
    <source>
        <dbReference type="PROSITE" id="PS51755"/>
    </source>
</evidence>
<dbReference type="RefSeq" id="WP_123916440.1">
    <property type="nucleotide sequence ID" value="NZ_RKRA01000001.1"/>
</dbReference>
<dbReference type="Pfam" id="PF00486">
    <property type="entry name" value="Trans_reg_C"/>
    <property type="match status" value="1"/>
</dbReference>
<keyword evidence="4" id="KW-0804">Transcription</keyword>
<protein>
    <submittedName>
        <fullName evidence="7">DNA-binding SARP family transcriptional activator</fullName>
    </submittedName>
</protein>
<dbReference type="SMART" id="SM00862">
    <property type="entry name" value="Trans_reg_C"/>
    <property type="match status" value="1"/>
</dbReference>
<dbReference type="GO" id="GO:0000160">
    <property type="term" value="P:phosphorelay signal transduction system"/>
    <property type="evidence" value="ECO:0007669"/>
    <property type="project" value="InterPro"/>
</dbReference>
<evidence type="ECO:0000256" key="3">
    <source>
        <dbReference type="ARBA" id="ARBA00023125"/>
    </source>
</evidence>
<dbReference type="InterPro" id="IPR005158">
    <property type="entry name" value="BTAD"/>
</dbReference>
<evidence type="ECO:0000256" key="4">
    <source>
        <dbReference type="ARBA" id="ARBA00023163"/>
    </source>
</evidence>
<dbReference type="EMBL" id="RKRA01000001">
    <property type="protein sequence ID" value="RPF27124.1"/>
    <property type="molecule type" value="Genomic_DNA"/>
</dbReference>
<dbReference type="AlphaFoldDB" id="A0A3N4Z5A5"/>
<dbReference type="PROSITE" id="PS51755">
    <property type="entry name" value="OMPR_PHOB"/>
    <property type="match status" value="1"/>
</dbReference>
<dbReference type="OrthoDB" id="134712at2"/>
<dbReference type="GO" id="GO:0006355">
    <property type="term" value="P:regulation of DNA-templated transcription"/>
    <property type="evidence" value="ECO:0007669"/>
    <property type="project" value="InterPro"/>
</dbReference>
<dbReference type="InterPro" id="IPR051677">
    <property type="entry name" value="AfsR-DnrI-RedD_regulator"/>
</dbReference>
<keyword evidence="8" id="KW-1185">Reference proteome</keyword>
<dbReference type="SUPFAM" id="SSF46894">
    <property type="entry name" value="C-terminal effector domain of the bipartite response regulators"/>
    <property type="match status" value="1"/>
</dbReference>
<reference evidence="7 8" key="1">
    <citation type="submission" date="2018-11" db="EMBL/GenBank/DDBJ databases">
        <title>Sequencing the genomes of 1000 actinobacteria strains.</title>
        <authorList>
            <person name="Klenk H.-P."/>
        </authorList>
    </citation>
    <scope>NUCLEOTIDE SEQUENCE [LARGE SCALE GENOMIC DNA]</scope>
    <source>
        <strain evidence="7 8">DSM 14418</strain>
    </source>
</reference>
<evidence type="ECO:0000313" key="7">
    <source>
        <dbReference type="EMBL" id="RPF27124.1"/>
    </source>
</evidence>
<keyword evidence="2" id="KW-0805">Transcription regulation</keyword>
<dbReference type="InterPro" id="IPR036388">
    <property type="entry name" value="WH-like_DNA-bd_sf"/>
</dbReference>
<dbReference type="PANTHER" id="PTHR35807:SF1">
    <property type="entry name" value="TRANSCRIPTIONAL REGULATOR REDD"/>
    <property type="match status" value="1"/>
</dbReference>
<name>A0A3N4Z5A5_9MICO</name>
<dbReference type="GO" id="GO:0003677">
    <property type="term" value="F:DNA binding"/>
    <property type="evidence" value="ECO:0007669"/>
    <property type="project" value="UniProtKB-UniRule"/>
</dbReference>
<feature type="DNA-binding region" description="OmpR/PhoB-type" evidence="5">
    <location>
        <begin position="7"/>
        <end position="112"/>
    </location>
</feature>
<sequence>MNTTATATAPTPAARLSVRVLGNLSVRRGTTTLDAAGLGGPKPRQILEILVLNLGSPVSKDQLVDTIWAGRPPAEGTATLESYVSVLRRHLQPGAGRSGPLRTTTGGYVLDRDAVDLDLDDFDAVLRAGEATADPDAAYGLVVEALRLGSVTLLADEVRPSWVQAARDLHAARVHSARVRAAELAVGTGRFAAAVGWARAAVEEDPLDERAWCLLIRSLELDGRPAEGLRAYERCRRVLEREVGCAPGPQLQATFVRLLQATADGADDFSQALAALLAIQEQLSRTSDVAPDTARPVAPAVRESLRAAGTVVDSFLRRALAST</sequence>